<dbReference type="PANTHER" id="PTHR46289">
    <property type="entry name" value="52 KDA REPRESSOR OF THE INHIBITOR OF THE PROTEIN KINASE-LIKE PROTEIN-RELATED"/>
    <property type="match status" value="1"/>
</dbReference>
<dbReference type="Pfam" id="PF05485">
    <property type="entry name" value="THAP"/>
    <property type="match status" value="1"/>
</dbReference>
<dbReference type="InterPro" id="IPR006612">
    <property type="entry name" value="THAP_Znf"/>
</dbReference>
<protein>
    <submittedName>
        <fullName evidence="8">THAP domain containing 12a</fullName>
    </submittedName>
</protein>
<dbReference type="PROSITE" id="PS50950">
    <property type="entry name" value="ZF_THAP"/>
    <property type="match status" value="1"/>
</dbReference>
<evidence type="ECO:0000313" key="8">
    <source>
        <dbReference type="Ensembl" id="ENSXCOP00000016696.1"/>
    </source>
</evidence>
<name>A0A3B5M5J4_9TELE</name>
<evidence type="ECO:0000256" key="4">
    <source>
        <dbReference type="ARBA" id="ARBA00023125"/>
    </source>
</evidence>
<dbReference type="GO" id="GO:0008270">
    <property type="term" value="F:zinc ion binding"/>
    <property type="evidence" value="ECO:0007669"/>
    <property type="project" value="UniProtKB-KW"/>
</dbReference>
<organism evidence="8 9">
    <name type="scientific">Xiphophorus couchianus</name>
    <name type="common">Monterrey platyfish</name>
    <dbReference type="NCBI Taxonomy" id="32473"/>
    <lineage>
        <taxon>Eukaryota</taxon>
        <taxon>Metazoa</taxon>
        <taxon>Chordata</taxon>
        <taxon>Craniata</taxon>
        <taxon>Vertebrata</taxon>
        <taxon>Euteleostomi</taxon>
        <taxon>Actinopterygii</taxon>
        <taxon>Neopterygii</taxon>
        <taxon>Teleostei</taxon>
        <taxon>Neoteleostei</taxon>
        <taxon>Acanthomorphata</taxon>
        <taxon>Ovalentaria</taxon>
        <taxon>Atherinomorphae</taxon>
        <taxon>Cyprinodontiformes</taxon>
        <taxon>Poeciliidae</taxon>
        <taxon>Poeciliinae</taxon>
        <taxon>Xiphophorus</taxon>
    </lineage>
</organism>
<dbReference type="SMART" id="SM00980">
    <property type="entry name" value="THAP"/>
    <property type="match status" value="1"/>
</dbReference>
<keyword evidence="1" id="KW-0479">Metal-binding</keyword>
<feature type="region of interest" description="Disordered" evidence="6">
    <location>
        <begin position="82"/>
        <end position="101"/>
    </location>
</feature>
<proteinExistence type="predicted"/>
<dbReference type="STRING" id="32473.ENSXCOP00000016696"/>
<reference evidence="8" key="2">
    <citation type="submission" date="2025-09" db="UniProtKB">
        <authorList>
            <consortium name="Ensembl"/>
        </authorList>
    </citation>
    <scope>IDENTIFICATION</scope>
</reference>
<keyword evidence="3" id="KW-0862">Zinc</keyword>
<keyword evidence="4 5" id="KW-0238">DNA-binding</keyword>
<reference evidence="8" key="1">
    <citation type="submission" date="2025-08" db="UniProtKB">
        <authorList>
            <consortium name="Ensembl"/>
        </authorList>
    </citation>
    <scope>IDENTIFICATION</scope>
</reference>
<dbReference type="InterPro" id="IPR052958">
    <property type="entry name" value="IFN-induced_PKR_regulator"/>
</dbReference>
<dbReference type="Ensembl" id="ENSXCOT00000016911.1">
    <property type="protein sequence ID" value="ENSXCOP00000016696.1"/>
    <property type="gene ID" value="ENSXCOG00000012589.1"/>
</dbReference>
<evidence type="ECO:0000256" key="2">
    <source>
        <dbReference type="ARBA" id="ARBA00022771"/>
    </source>
</evidence>
<feature type="domain" description="THAP-type" evidence="7">
    <location>
        <begin position="1"/>
        <end position="84"/>
    </location>
</feature>
<keyword evidence="9" id="KW-1185">Reference proteome</keyword>
<evidence type="ECO:0000313" key="9">
    <source>
        <dbReference type="Proteomes" id="UP000261380"/>
    </source>
</evidence>
<evidence type="ECO:0000256" key="1">
    <source>
        <dbReference type="ARBA" id="ARBA00022723"/>
    </source>
</evidence>
<evidence type="ECO:0000256" key="6">
    <source>
        <dbReference type="SAM" id="MobiDB-lite"/>
    </source>
</evidence>
<sequence length="735" mass="83733">MQNHCVVPDCPSGISDFQALFRFPRDPNRLQKWVEQCQRDDLKEKSAEQLYKYYRLCGKHFEASAFDSDAPGSVLKADAVPSVFDGPSQPQSGQVKRGKETVGKRMNNNYRMKKAPAEPITETVQNVPEEDEEKKYFKTLLEVLLLLGEQSIPPFAPCNGKDDGLKSCNFQALLEYRLNCGDEVLKNKFDSSRQNCFSNELDTLITVCEQYVRSKVIEGVKQNGFFSLLTSEPVKISGEWCLPVFLRYVDQLKSHQEKFAGFLTFEGDENDLAEKLLSEMTDRWGLDMSQCRAQAHACSGTHSRKIKAFASKLVEKYPKAILTFRATNPLTLSLANSMGVSGVQLVLSTFKQIELFFSQSSLLQVEFEHAISIFYPDKEDKAEELKKISRTSWTRRNDGFEVALDVIEALLLCVDSVHDNEDMRWNDQVTHSALEISKALTDFEFIMALIVLKNVMVLIQAFGKNLQGKAVDIHSATASLTAVLQSLKEMSDNIDVYHDFFYDEAINLAATMEIPVKVPRFFLMKRQGEERSTQEDDYYKEQVTVPAVKHVIGEMNDLFSQDHIKVLGCMCLIPDIIEGKKSTQPDEESVQVFSDDIPNAGSLSAELHCWWVKWSKKSKGETFPASLHDTLQLADVKFFPNVMTALRLLSILPTLALEDSSDVAFKRYRMYIENMPDNVKSKSLALFNINYDVGFDLDSMVELYQKTYPERQEVFIFPNIFQKLYACDRLTCWKE</sequence>
<dbReference type="PANTHER" id="PTHR46289:SF13">
    <property type="entry name" value="52 KDA REPRESSOR OF THE INHIBITOR OF THE PROTEIN KINASE-RELATED"/>
    <property type="match status" value="1"/>
</dbReference>
<dbReference type="GeneTree" id="ENSGT00530000063516"/>
<dbReference type="GO" id="GO:0003677">
    <property type="term" value="F:DNA binding"/>
    <property type="evidence" value="ECO:0007669"/>
    <property type="project" value="UniProtKB-UniRule"/>
</dbReference>
<dbReference type="SUPFAM" id="SSF57716">
    <property type="entry name" value="Glucocorticoid receptor-like (DNA-binding domain)"/>
    <property type="match status" value="1"/>
</dbReference>
<accession>A0A3B5M5J4</accession>
<dbReference type="Proteomes" id="UP000261380">
    <property type="component" value="Unplaced"/>
</dbReference>
<evidence type="ECO:0000256" key="5">
    <source>
        <dbReference type="PROSITE-ProRule" id="PRU00309"/>
    </source>
</evidence>
<evidence type="ECO:0000259" key="7">
    <source>
        <dbReference type="PROSITE" id="PS50950"/>
    </source>
</evidence>
<keyword evidence="2 5" id="KW-0863">Zinc-finger</keyword>
<dbReference type="SMART" id="SM00692">
    <property type="entry name" value="DM3"/>
    <property type="match status" value="1"/>
</dbReference>
<dbReference type="AlphaFoldDB" id="A0A3B5M5J4"/>
<evidence type="ECO:0000256" key="3">
    <source>
        <dbReference type="ARBA" id="ARBA00022833"/>
    </source>
</evidence>